<feature type="compositionally biased region" description="Acidic residues" evidence="1">
    <location>
        <begin position="43"/>
        <end position="58"/>
    </location>
</feature>
<proteinExistence type="predicted"/>
<evidence type="ECO:0000256" key="1">
    <source>
        <dbReference type="SAM" id="MobiDB-lite"/>
    </source>
</evidence>
<name>A0ABS8V5Y6_DATST</name>
<reference evidence="2 3" key="1">
    <citation type="journal article" date="2021" name="BMC Genomics">
        <title>Datura genome reveals duplications of psychoactive alkaloid biosynthetic genes and high mutation rate following tissue culture.</title>
        <authorList>
            <person name="Rajewski A."/>
            <person name="Carter-House D."/>
            <person name="Stajich J."/>
            <person name="Litt A."/>
        </authorList>
    </citation>
    <scope>NUCLEOTIDE SEQUENCE [LARGE SCALE GENOMIC DNA]</scope>
    <source>
        <strain evidence="2">AR-01</strain>
    </source>
</reference>
<dbReference type="EMBL" id="JACEIK010003571">
    <property type="protein sequence ID" value="MCD9642269.1"/>
    <property type="molecule type" value="Genomic_DNA"/>
</dbReference>
<evidence type="ECO:0000313" key="2">
    <source>
        <dbReference type="EMBL" id="MCD9642269.1"/>
    </source>
</evidence>
<protein>
    <submittedName>
        <fullName evidence="2">Uncharacterized protein</fullName>
    </submittedName>
</protein>
<dbReference type="Proteomes" id="UP000823775">
    <property type="component" value="Unassembled WGS sequence"/>
</dbReference>
<comment type="caution">
    <text evidence="2">The sequence shown here is derived from an EMBL/GenBank/DDBJ whole genome shotgun (WGS) entry which is preliminary data.</text>
</comment>
<accession>A0ABS8V5Y6</accession>
<keyword evidence="3" id="KW-1185">Reference proteome</keyword>
<organism evidence="2 3">
    <name type="scientific">Datura stramonium</name>
    <name type="common">Jimsonweed</name>
    <name type="synonym">Common thornapple</name>
    <dbReference type="NCBI Taxonomy" id="4076"/>
    <lineage>
        <taxon>Eukaryota</taxon>
        <taxon>Viridiplantae</taxon>
        <taxon>Streptophyta</taxon>
        <taxon>Embryophyta</taxon>
        <taxon>Tracheophyta</taxon>
        <taxon>Spermatophyta</taxon>
        <taxon>Magnoliopsida</taxon>
        <taxon>eudicotyledons</taxon>
        <taxon>Gunneridae</taxon>
        <taxon>Pentapetalae</taxon>
        <taxon>asterids</taxon>
        <taxon>lamiids</taxon>
        <taxon>Solanales</taxon>
        <taxon>Solanaceae</taxon>
        <taxon>Solanoideae</taxon>
        <taxon>Datureae</taxon>
        <taxon>Datura</taxon>
    </lineage>
</organism>
<feature type="region of interest" description="Disordered" evidence="1">
    <location>
        <begin position="38"/>
        <end position="63"/>
    </location>
</feature>
<gene>
    <name evidence="2" type="ORF">HAX54_028970</name>
</gene>
<evidence type="ECO:0000313" key="3">
    <source>
        <dbReference type="Proteomes" id="UP000823775"/>
    </source>
</evidence>
<sequence length="75" mass="8450">MKCSSARFDNESMLLVIFAKVDQSKGNALELTLKELTSSSEEVLSESSEEDEDEDEGDHDVGTRHFHLLEINHLL</sequence>